<dbReference type="PANTHER" id="PTHR45745">
    <property type="entry name" value="PHOSPHOMANNOMUTASE 45A"/>
    <property type="match status" value="1"/>
</dbReference>
<evidence type="ECO:0000256" key="2">
    <source>
        <dbReference type="ARBA" id="ARBA00022553"/>
    </source>
</evidence>
<dbReference type="PANTHER" id="PTHR45745:SF1">
    <property type="entry name" value="PHOSPHOGLUCOMUTASE 2B-RELATED"/>
    <property type="match status" value="1"/>
</dbReference>
<feature type="domain" description="Alpha-D-phosphohexomutase alpha/beta/alpha" evidence="6">
    <location>
        <begin position="138"/>
        <end position="218"/>
    </location>
</feature>
<dbReference type="InterPro" id="IPR005844">
    <property type="entry name" value="A-D-PHexomutase_a/b/a-I"/>
</dbReference>
<dbReference type="EMBL" id="MFZH01000039">
    <property type="protein sequence ID" value="OGK17660.1"/>
    <property type="molecule type" value="Genomic_DNA"/>
</dbReference>
<evidence type="ECO:0000256" key="5">
    <source>
        <dbReference type="ARBA" id="ARBA00023235"/>
    </source>
</evidence>
<dbReference type="InterPro" id="IPR005845">
    <property type="entry name" value="A-D-PHexomutase_a/b/a-II"/>
</dbReference>
<dbReference type="SUPFAM" id="SSF53738">
    <property type="entry name" value="Phosphoglucomutase, first 3 domains"/>
    <property type="match status" value="3"/>
</dbReference>
<dbReference type="GO" id="GO:0008973">
    <property type="term" value="F:phosphopentomutase activity"/>
    <property type="evidence" value="ECO:0007669"/>
    <property type="project" value="TreeGrafter"/>
</dbReference>
<feature type="domain" description="Alpha-D-phosphohexomutase alpha/beta/alpha" evidence="7">
    <location>
        <begin position="250"/>
        <end position="350"/>
    </location>
</feature>
<name>A0A1F7GFH1_9BACT</name>
<dbReference type="Pfam" id="PF02879">
    <property type="entry name" value="PGM_PMM_II"/>
    <property type="match status" value="1"/>
</dbReference>
<dbReference type="Pfam" id="PF02878">
    <property type="entry name" value="PGM_PMM_I"/>
    <property type="match status" value="1"/>
</dbReference>
<keyword evidence="4" id="KW-0460">Magnesium</keyword>
<comment type="caution">
    <text evidence="9">The sequence shown here is derived from an EMBL/GenBank/DDBJ whole genome shotgun (WGS) entry which is preliminary data.</text>
</comment>
<protein>
    <recommendedName>
        <fullName evidence="11">Phosphomannomutase</fullName>
    </recommendedName>
</protein>
<feature type="domain" description="Alpha-D-phosphohexomutase alpha/beta/alpha" evidence="8">
    <location>
        <begin position="360"/>
        <end position="489"/>
    </location>
</feature>
<reference evidence="9 10" key="1">
    <citation type="journal article" date="2016" name="Nat. Commun.">
        <title>Thousands of microbial genomes shed light on interconnected biogeochemical processes in an aquifer system.</title>
        <authorList>
            <person name="Anantharaman K."/>
            <person name="Brown C.T."/>
            <person name="Hug L.A."/>
            <person name="Sharon I."/>
            <person name="Castelle C.J."/>
            <person name="Probst A.J."/>
            <person name="Thomas B.C."/>
            <person name="Singh A."/>
            <person name="Wilkins M.J."/>
            <person name="Karaoz U."/>
            <person name="Brodie E.L."/>
            <person name="Williams K.H."/>
            <person name="Hubbard S.S."/>
            <person name="Banfield J.F."/>
        </authorList>
    </citation>
    <scope>NUCLEOTIDE SEQUENCE [LARGE SCALE GENOMIC DNA]</scope>
</reference>
<accession>A0A1F7GFH1</accession>
<dbReference type="AlphaFoldDB" id="A0A1F7GFH1"/>
<evidence type="ECO:0000256" key="1">
    <source>
        <dbReference type="ARBA" id="ARBA00010231"/>
    </source>
</evidence>
<dbReference type="GO" id="GO:0046872">
    <property type="term" value="F:metal ion binding"/>
    <property type="evidence" value="ECO:0007669"/>
    <property type="project" value="UniProtKB-KW"/>
</dbReference>
<dbReference type="Pfam" id="PF02880">
    <property type="entry name" value="PGM_PMM_III"/>
    <property type="match status" value="1"/>
</dbReference>
<dbReference type="SUPFAM" id="SSF55957">
    <property type="entry name" value="Phosphoglucomutase, C-terminal domain"/>
    <property type="match status" value="1"/>
</dbReference>
<sequence>MDILDKIKQGFTSLRVDESYKNEALKFLSDWVSKSEFNEYVPQIEYLVETEKWDELLDSFYQIIPFGTGGRRGLVGIGPNRINKWTIQASAQGHSQYLIKKYGEDAKSRGVVIAYDVRQYLKEGVYDNTRPNPVWKLNCKDLAQAAAIVYAANDVKVYLYTSFSTTPELSFSVRHVHAVGGDMISASHNPPEFNGKKVVDETGGQLVPPNDQELVDVVVNEVVDIKTVDLNKAVEDRLIVYLTDKDHKEYINAASSSSLNPSYRSAKILFSPFHGTASTSVYPVLKNLGFDITMDDVSGEVDAKFSSIIFNIPNPEVEEAYQNLIEPANTINADMILTTDPDGDRIGLMSKESDGWHFFNGNEIMAIQVAYLLQELASQKKLKPSNVIIKTIVTSNLIIAIATKFDVQVIGDLLVGIKYIAFEMNRLEKEGRIDDFIIGGEESHGVVRGNYIRDKDSCVAAILLAEAASMCKDRGITLSGYLKEIYSKYGYFRNYLTEIRLPGAEGISNIAKIQATLRADKPDHFGDFAISQMKDTWEGAPFLSETDKVSRNMLVFYLTPKDEETIHIQVTIRPSGTEPKTKMYVEIGRKPVPLEQVDSDMHEADKIRELVEKAVIIDLYKILGIDFPERGFLLFWQLSAQDKLKYFEIESDIEILSQVESKEERKEKLNTLLKFLGSDPIQKIDKAFIAKNGKGIFEYLELN</sequence>
<evidence type="ECO:0000313" key="10">
    <source>
        <dbReference type="Proteomes" id="UP000176850"/>
    </source>
</evidence>
<gene>
    <name evidence="9" type="ORF">A2799_04410</name>
</gene>
<dbReference type="Gene3D" id="3.40.120.10">
    <property type="entry name" value="Alpha-D-Glucose-1,6-Bisphosphate, subunit A, domain 3"/>
    <property type="match status" value="3"/>
</dbReference>
<evidence type="ECO:0000313" key="9">
    <source>
        <dbReference type="EMBL" id="OGK17660.1"/>
    </source>
</evidence>
<dbReference type="Proteomes" id="UP000176850">
    <property type="component" value="Unassembled WGS sequence"/>
</dbReference>
<keyword evidence="3" id="KW-0479">Metal-binding</keyword>
<keyword evidence="2" id="KW-0597">Phosphoprotein</keyword>
<evidence type="ECO:0000256" key="4">
    <source>
        <dbReference type="ARBA" id="ARBA00022842"/>
    </source>
</evidence>
<dbReference type="GO" id="GO:0006166">
    <property type="term" value="P:purine ribonucleoside salvage"/>
    <property type="evidence" value="ECO:0007669"/>
    <property type="project" value="TreeGrafter"/>
</dbReference>
<dbReference type="InterPro" id="IPR036900">
    <property type="entry name" value="A-D-PHexomutase_C_sf"/>
</dbReference>
<evidence type="ECO:0000259" key="6">
    <source>
        <dbReference type="Pfam" id="PF02878"/>
    </source>
</evidence>
<dbReference type="InterPro" id="IPR016055">
    <property type="entry name" value="A-D-PHexomutase_a/b/a-I/II/III"/>
</dbReference>
<evidence type="ECO:0008006" key="11">
    <source>
        <dbReference type="Google" id="ProtNLM"/>
    </source>
</evidence>
<proteinExistence type="inferred from homology"/>
<organism evidence="9 10">
    <name type="scientific">Candidatus Roizmanbacteria bacterium RIFCSPHIGHO2_01_FULL_39_24</name>
    <dbReference type="NCBI Taxonomy" id="1802032"/>
    <lineage>
        <taxon>Bacteria</taxon>
        <taxon>Candidatus Roizmaniibacteriota</taxon>
    </lineage>
</organism>
<dbReference type="GO" id="GO:0005975">
    <property type="term" value="P:carbohydrate metabolic process"/>
    <property type="evidence" value="ECO:0007669"/>
    <property type="project" value="InterPro"/>
</dbReference>
<comment type="similarity">
    <text evidence="1">Belongs to the phosphohexose mutase family.</text>
</comment>
<evidence type="ECO:0000259" key="7">
    <source>
        <dbReference type="Pfam" id="PF02879"/>
    </source>
</evidence>
<evidence type="ECO:0000259" key="8">
    <source>
        <dbReference type="Pfam" id="PF02880"/>
    </source>
</evidence>
<keyword evidence="5" id="KW-0413">Isomerase</keyword>
<evidence type="ECO:0000256" key="3">
    <source>
        <dbReference type="ARBA" id="ARBA00022723"/>
    </source>
</evidence>
<dbReference type="InterPro" id="IPR005846">
    <property type="entry name" value="A-D-PHexomutase_a/b/a-III"/>
</dbReference>